<proteinExistence type="predicted"/>
<dbReference type="Gene3D" id="2.60.120.1440">
    <property type="match status" value="1"/>
</dbReference>
<accession>A0A5B8VII7</accession>
<evidence type="ECO:0000259" key="3">
    <source>
        <dbReference type="Pfam" id="PF16344"/>
    </source>
</evidence>
<protein>
    <submittedName>
        <fullName evidence="4">DUF4974 domain-containing protein</fullName>
    </submittedName>
</protein>
<dbReference type="InterPro" id="IPR006860">
    <property type="entry name" value="FecR"/>
</dbReference>
<feature type="domain" description="Protein FecR C-terminal" evidence="3">
    <location>
        <begin position="295"/>
        <end position="363"/>
    </location>
</feature>
<organism evidence="4 5">
    <name type="scientific">Arachidicoccus ginsenosidivorans</name>
    <dbReference type="NCBI Taxonomy" id="496057"/>
    <lineage>
        <taxon>Bacteria</taxon>
        <taxon>Pseudomonadati</taxon>
        <taxon>Bacteroidota</taxon>
        <taxon>Chitinophagia</taxon>
        <taxon>Chitinophagales</taxon>
        <taxon>Chitinophagaceae</taxon>
        <taxon>Arachidicoccus</taxon>
    </lineage>
</organism>
<evidence type="ECO:0000313" key="4">
    <source>
        <dbReference type="EMBL" id="QEC70426.1"/>
    </source>
</evidence>
<dbReference type="OrthoDB" id="697544at2"/>
<dbReference type="PANTHER" id="PTHR30273:SF2">
    <property type="entry name" value="PROTEIN FECR"/>
    <property type="match status" value="1"/>
</dbReference>
<keyword evidence="1" id="KW-0812">Transmembrane</keyword>
<name>A0A5B8VII7_9BACT</name>
<feature type="transmembrane region" description="Helical" evidence="1">
    <location>
        <begin position="100"/>
        <end position="120"/>
    </location>
</feature>
<dbReference type="InterPro" id="IPR032508">
    <property type="entry name" value="FecR_C"/>
</dbReference>
<dbReference type="PANTHER" id="PTHR30273">
    <property type="entry name" value="PERIPLASMIC SIGNAL SENSOR AND SIGMA FACTOR ACTIVATOR FECR-RELATED"/>
    <property type="match status" value="1"/>
</dbReference>
<dbReference type="RefSeq" id="WP_146779690.1">
    <property type="nucleotide sequence ID" value="NZ_CP042434.1"/>
</dbReference>
<dbReference type="Gene3D" id="3.55.50.30">
    <property type="match status" value="1"/>
</dbReference>
<dbReference type="Proteomes" id="UP000321291">
    <property type="component" value="Chromosome"/>
</dbReference>
<sequence>MEQNAEQLFEKFLKGTCSKEELDRLMELIQQHEQEATFRLMLEKVYQQVDQSITSDIFVGTPAGVPSKNESEALWEDTARNGQLGNSPFSKNHKTAIKSIRYLIATAACLLLAMGMIYYWHITKTGQNSQEYSKIALNPSKKQQPKMTFLPGTYKHQTTNRAEQKYLLLPDGTQVWLNAESTLIIPDQFDSLKRVVYLEGEAYFDVKHADKIPFIIHMPSNVTTTVLGTAFDIKAYANQDYSVSVKRGKVLVSKDQKSLATLTVGQQIKMNVAQQLQPVVKTVKQEDIAMWKEGKLVYDALDLQDIIQDLERVYDVRIELKNNKLSNEVITTSFNRGDNLDSVLETLAVLTGTQIRKSGDVYLIQ</sequence>
<dbReference type="PIRSF" id="PIRSF018266">
    <property type="entry name" value="FecR"/>
    <property type="match status" value="1"/>
</dbReference>
<dbReference type="GO" id="GO:0016989">
    <property type="term" value="F:sigma factor antagonist activity"/>
    <property type="evidence" value="ECO:0007669"/>
    <property type="project" value="TreeGrafter"/>
</dbReference>
<keyword evidence="1" id="KW-1133">Transmembrane helix</keyword>
<dbReference type="KEGG" id="agi:FSB73_00550"/>
<dbReference type="Pfam" id="PF16344">
    <property type="entry name" value="FecR_C"/>
    <property type="match status" value="1"/>
</dbReference>
<reference evidence="4 5" key="1">
    <citation type="journal article" date="2017" name="Int. J. Syst. Evol. Microbiol.">
        <title>Arachidicoccus ginsenosidivorans sp. nov., with ginsenoside-converting activity isolated from ginseng cultivating soil.</title>
        <authorList>
            <person name="Siddiqi M.Z."/>
            <person name="Aslam Z."/>
            <person name="Im W.T."/>
        </authorList>
    </citation>
    <scope>NUCLEOTIDE SEQUENCE [LARGE SCALE GENOMIC DNA]</scope>
    <source>
        <strain evidence="4 5">Gsoil 809</strain>
    </source>
</reference>
<evidence type="ECO:0000313" key="5">
    <source>
        <dbReference type="Proteomes" id="UP000321291"/>
    </source>
</evidence>
<keyword evidence="1" id="KW-0472">Membrane</keyword>
<evidence type="ECO:0000256" key="1">
    <source>
        <dbReference type="SAM" id="Phobius"/>
    </source>
</evidence>
<gene>
    <name evidence="4" type="ORF">FSB73_00550</name>
</gene>
<feature type="domain" description="FecR protein" evidence="2">
    <location>
        <begin position="158"/>
        <end position="250"/>
    </location>
</feature>
<dbReference type="AlphaFoldDB" id="A0A5B8VII7"/>
<dbReference type="Pfam" id="PF04773">
    <property type="entry name" value="FecR"/>
    <property type="match status" value="1"/>
</dbReference>
<dbReference type="InterPro" id="IPR012373">
    <property type="entry name" value="Ferrdict_sens_TM"/>
</dbReference>
<dbReference type="EMBL" id="CP042434">
    <property type="protein sequence ID" value="QEC70426.1"/>
    <property type="molecule type" value="Genomic_DNA"/>
</dbReference>
<keyword evidence="5" id="KW-1185">Reference proteome</keyword>
<evidence type="ECO:0000259" key="2">
    <source>
        <dbReference type="Pfam" id="PF04773"/>
    </source>
</evidence>